<accession>A0A7R9U3J3</accession>
<feature type="compositionally biased region" description="Acidic residues" evidence="1">
    <location>
        <begin position="128"/>
        <end position="144"/>
    </location>
</feature>
<feature type="compositionally biased region" description="Gly residues" evidence="1">
    <location>
        <begin position="145"/>
        <end position="159"/>
    </location>
</feature>
<name>A0A7R9U3J3_9STRA</name>
<sequence>MVQTISKTIEVNVKSPPVFGKLAKEARDEENKGLNILKYSVSGTLTDGESSFEYKFENYSHTVDGTAYASLGAAVAGVGATGFDGEVTLTADLGLSICRFGGGGGGGGGGAAAAGGAAAGGAEGGDAPAEEAEPEKEEEPEEVDLGGGMDMFGGGDADY</sequence>
<reference evidence="2" key="1">
    <citation type="submission" date="2021-01" db="EMBL/GenBank/DDBJ databases">
        <authorList>
            <person name="Corre E."/>
            <person name="Pelletier E."/>
            <person name="Niang G."/>
            <person name="Scheremetjew M."/>
            <person name="Finn R."/>
            <person name="Kale V."/>
            <person name="Holt S."/>
            <person name="Cochrane G."/>
            <person name="Meng A."/>
            <person name="Brown T."/>
            <person name="Cohen L."/>
        </authorList>
    </citation>
    <scope>NUCLEOTIDE SEQUENCE</scope>
    <source>
        <strain evidence="2">CCMP2078</strain>
    </source>
</reference>
<organism evidence="2">
    <name type="scientific">Pinguiococcus pyrenoidosus</name>
    <dbReference type="NCBI Taxonomy" id="172671"/>
    <lineage>
        <taxon>Eukaryota</taxon>
        <taxon>Sar</taxon>
        <taxon>Stramenopiles</taxon>
        <taxon>Ochrophyta</taxon>
        <taxon>Pinguiophyceae</taxon>
        <taxon>Pinguiochrysidales</taxon>
        <taxon>Pinguiochrysidaceae</taxon>
        <taxon>Pinguiococcus</taxon>
    </lineage>
</organism>
<evidence type="ECO:0000256" key="1">
    <source>
        <dbReference type="SAM" id="MobiDB-lite"/>
    </source>
</evidence>
<feature type="compositionally biased region" description="Gly residues" evidence="1">
    <location>
        <begin position="106"/>
        <end position="124"/>
    </location>
</feature>
<dbReference type="EMBL" id="HBEA01004051">
    <property type="protein sequence ID" value="CAD8253570.1"/>
    <property type="molecule type" value="Transcribed_RNA"/>
</dbReference>
<protein>
    <submittedName>
        <fullName evidence="2">Uncharacterized protein</fullName>
    </submittedName>
</protein>
<feature type="region of interest" description="Disordered" evidence="1">
    <location>
        <begin position="106"/>
        <end position="159"/>
    </location>
</feature>
<gene>
    <name evidence="2" type="ORF">PPYR1160_LOCUS3062</name>
</gene>
<dbReference type="AlphaFoldDB" id="A0A7R9U3J3"/>
<evidence type="ECO:0000313" key="2">
    <source>
        <dbReference type="EMBL" id="CAD8253570.1"/>
    </source>
</evidence>
<proteinExistence type="predicted"/>